<name>A0A2H0PYF0_9BACT</name>
<feature type="domain" description="Integrase catalytic" evidence="1">
    <location>
        <begin position="135"/>
        <end position="314"/>
    </location>
</feature>
<dbReference type="AlphaFoldDB" id="A0A2H0PYF0"/>
<dbReference type="GO" id="GO:0015074">
    <property type="term" value="P:DNA integration"/>
    <property type="evidence" value="ECO:0007669"/>
    <property type="project" value="InterPro"/>
</dbReference>
<dbReference type="InterPro" id="IPR036397">
    <property type="entry name" value="RNaseH_sf"/>
</dbReference>
<proteinExistence type="predicted"/>
<dbReference type="EMBL" id="PCXF01000095">
    <property type="protein sequence ID" value="PIR27017.1"/>
    <property type="molecule type" value="Genomic_DNA"/>
</dbReference>
<protein>
    <submittedName>
        <fullName evidence="2">ISNCY family transposase</fullName>
    </submittedName>
</protein>
<reference evidence="2 3" key="1">
    <citation type="submission" date="2017-09" db="EMBL/GenBank/DDBJ databases">
        <title>Depth-based differentiation of microbial function through sediment-hosted aquifers and enrichment of novel symbionts in the deep terrestrial subsurface.</title>
        <authorList>
            <person name="Probst A.J."/>
            <person name="Ladd B."/>
            <person name="Jarett J.K."/>
            <person name="Geller-Mcgrath D.E."/>
            <person name="Sieber C.M."/>
            <person name="Emerson J.B."/>
            <person name="Anantharaman K."/>
            <person name="Thomas B.C."/>
            <person name="Malmstrom R."/>
            <person name="Stieglmeier M."/>
            <person name="Klingl A."/>
            <person name="Woyke T."/>
            <person name="Ryan C.M."/>
            <person name="Banfield J.F."/>
        </authorList>
    </citation>
    <scope>NUCLEOTIDE SEQUENCE [LARGE SCALE GENOMIC DNA]</scope>
    <source>
        <strain evidence="2">CG11_big_fil_rev_8_21_14_0_20_42_15</strain>
    </source>
</reference>
<evidence type="ECO:0000313" key="3">
    <source>
        <dbReference type="Proteomes" id="UP000231154"/>
    </source>
</evidence>
<dbReference type="Proteomes" id="UP000231154">
    <property type="component" value="Unassembled WGS sequence"/>
</dbReference>
<sequence length="426" mass="49293">MQELLTMSRKELNRLPVIESVINRKMTQIEAASCLGLSDRQIRRIAINFSNLGPAGLIHHLRGRPSNHRVSEELKSRAIGLVKEKYSDFGPTLAAEKLEEIDNLKIGINVLRLEMIKADLWQEKKRKAKHRSWRERKNHFGELVQFDGSHHNWFEGRGEKIVLLASRDDANNLVNTRFYRFEGTMPVFDFWLRYIGNFGKPKAIYLDNHGTYKVNHKIALDEKTLTQFGRACEELDIELINAKSPQAKGRIENLFGTLQDRLVKELRLKGISTIAEANTFLEAEFLPEFNQRFQKQAKKKADFHQPLTVKDNLAKSFSIKSERLVNNDFTISFKNQWYQLDSVQPKLVLPRSKVTIEERLDGSLVIGQNDKILNCKPINKEKTKQPDKLRVFALTSNPNIHYPQMARVPAINHPWRKLQSKALTLH</sequence>
<evidence type="ECO:0000259" key="1">
    <source>
        <dbReference type="PROSITE" id="PS50994"/>
    </source>
</evidence>
<dbReference type="PANTHER" id="PTHR35004:SF7">
    <property type="entry name" value="INTEGRASE PROTEIN"/>
    <property type="match status" value="1"/>
</dbReference>
<accession>A0A2H0PYF0</accession>
<dbReference type="GO" id="GO:0003676">
    <property type="term" value="F:nucleic acid binding"/>
    <property type="evidence" value="ECO:0007669"/>
    <property type="project" value="InterPro"/>
</dbReference>
<organism evidence="2 3">
    <name type="scientific">Candidatus Berkelbacteria bacterium CG11_big_fil_rev_8_21_14_0_20_42_15</name>
    <dbReference type="NCBI Taxonomy" id="1974517"/>
    <lineage>
        <taxon>Bacteria</taxon>
        <taxon>Candidatus Berkelbacteria</taxon>
    </lineage>
</organism>
<dbReference type="Pfam" id="PF13551">
    <property type="entry name" value="HTH_29"/>
    <property type="match status" value="1"/>
</dbReference>
<dbReference type="InterPro" id="IPR047797">
    <property type="entry name" value="ISNCY_transpos"/>
</dbReference>
<dbReference type="NCBIfam" id="NF033594">
    <property type="entry name" value="transpos_ISNCY_2"/>
    <property type="match status" value="1"/>
</dbReference>
<gene>
    <name evidence="2" type="ORF">COV40_03125</name>
</gene>
<dbReference type="SUPFAM" id="SSF53098">
    <property type="entry name" value="Ribonuclease H-like"/>
    <property type="match status" value="1"/>
</dbReference>
<dbReference type="InterPro" id="IPR001584">
    <property type="entry name" value="Integrase_cat-core"/>
</dbReference>
<dbReference type="PROSITE" id="PS50994">
    <property type="entry name" value="INTEGRASE"/>
    <property type="match status" value="1"/>
</dbReference>
<dbReference type="InterPro" id="IPR012337">
    <property type="entry name" value="RNaseH-like_sf"/>
</dbReference>
<dbReference type="Gene3D" id="3.30.420.10">
    <property type="entry name" value="Ribonuclease H-like superfamily/Ribonuclease H"/>
    <property type="match status" value="1"/>
</dbReference>
<dbReference type="PANTHER" id="PTHR35004">
    <property type="entry name" value="TRANSPOSASE RV3428C-RELATED"/>
    <property type="match status" value="1"/>
</dbReference>
<comment type="caution">
    <text evidence="2">The sequence shown here is derived from an EMBL/GenBank/DDBJ whole genome shotgun (WGS) entry which is preliminary data.</text>
</comment>
<evidence type="ECO:0000313" key="2">
    <source>
        <dbReference type="EMBL" id="PIR27017.1"/>
    </source>
</evidence>